<evidence type="ECO:0000313" key="1">
    <source>
        <dbReference type="EMBL" id="KAJ3165796.1"/>
    </source>
</evidence>
<proteinExistence type="predicted"/>
<sequence length="585" mass="60833">MSSTETFSVCAYFSDLSSYCVAASSIVIDLIPPAINSSVSTDHGGPLSTTVRITTAANLLPLGTSQYLGTTAVDISWENSFIVDGGKVISYYVMMLGSRPMTATNGTVITTTLTTASLAPALVAGVQYFATIIAIDETGIRFPTFSSPFVVDISAADLGTVHVGKSFYTKPVAYQTNSTAVDFYLRGWSDHISGISEFFYRICTATSCVPSNGGSIGLAVDNTVAATLQPGTAFWVSVQATNGAGRTSSWVNSSAVVVDAQPPVISSIQFTGASAGFATAPVSGLGLAWNASTGLSAPISEFVIQVGTTLGGGQLLPPTNVGSQTSFSLGTLALTHNIVLYATVIAVSQNGLSAVKASSGLRTDFTEPRVGGQVVVLSGDRYVNAVGPLNVTADWTGVFSDAESPIVRYQWAIGTAGAPTQYSQTYVDSQMATTLRYACEPTDNSDFVATVKATNAAGLSASATSILVMKASKPPPSFAISALNEGTVELNGTWFIPSSIGRFSLNGLADPDIGLKGVDVQLLDVATNSPIRDWFPIGIPVSVSLSVEPDWLFKSLQLNARASNNLNLTTIASSFPFVMNSTDAI</sequence>
<dbReference type="AlphaFoldDB" id="A0AAD5TGC1"/>
<gene>
    <name evidence="1" type="ORF">HDU87_002893</name>
</gene>
<dbReference type="SUPFAM" id="SSF49265">
    <property type="entry name" value="Fibronectin type III"/>
    <property type="match status" value="1"/>
</dbReference>
<reference evidence="1" key="1">
    <citation type="submission" date="2020-05" db="EMBL/GenBank/DDBJ databases">
        <title>Phylogenomic resolution of chytrid fungi.</title>
        <authorList>
            <person name="Stajich J.E."/>
            <person name="Amses K."/>
            <person name="Simmons R."/>
            <person name="Seto K."/>
            <person name="Myers J."/>
            <person name="Bonds A."/>
            <person name="Quandt C.A."/>
            <person name="Barry K."/>
            <person name="Liu P."/>
            <person name="Grigoriev I."/>
            <person name="Longcore J.E."/>
            <person name="James T.Y."/>
        </authorList>
    </citation>
    <scope>NUCLEOTIDE SEQUENCE</scope>
    <source>
        <strain evidence="1">JEL0379</strain>
    </source>
</reference>
<dbReference type="Proteomes" id="UP001212152">
    <property type="component" value="Unassembled WGS sequence"/>
</dbReference>
<organism evidence="1 2">
    <name type="scientific">Geranomyces variabilis</name>
    <dbReference type="NCBI Taxonomy" id="109894"/>
    <lineage>
        <taxon>Eukaryota</taxon>
        <taxon>Fungi</taxon>
        <taxon>Fungi incertae sedis</taxon>
        <taxon>Chytridiomycota</taxon>
        <taxon>Chytridiomycota incertae sedis</taxon>
        <taxon>Chytridiomycetes</taxon>
        <taxon>Spizellomycetales</taxon>
        <taxon>Powellomycetaceae</taxon>
        <taxon>Geranomyces</taxon>
    </lineage>
</organism>
<name>A0AAD5TGC1_9FUNG</name>
<dbReference type="PANTHER" id="PTHR16897:SF2">
    <property type="entry name" value="OS03G0226600 PROTEIN"/>
    <property type="match status" value="1"/>
</dbReference>
<evidence type="ECO:0000313" key="2">
    <source>
        <dbReference type="Proteomes" id="UP001212152"/>
    </source>
</evidence>
<comment type="caution">
    <text evidence="1">The sequence shown here is derived from an EMBL/GenBank/DDBJ whole genome shotgun (WGS) entry which is preliminary data.</text>
</comment>
<dbReference type="EMBL" id="JADGJQ010000204">
    <property type="protein sequence ID" value="KAJ3165796.1"/>
    <property type="molecule type" value="Genomic_DNA"/>
</dbReference>
<dbReference type="InterPro" id="IPR036116">
    <property type="entry name" value="FN3_sf"/>
</dbReference>
<keyword evidence="2" id="KW-1185">Reference proteome</keyword>
<accession>A0AAD5TGC1</accession>
<protein>
    <submittedName>
        <fullName evidence="1">Uncharacterized protein</fullName>
    </submittedName>
</protein>
<dbReference type="PANTHER" id="PTHR16897">
    <property type="entry name" value="OS10G0105400 PROTEIN"/>
    <property type="match status" value="1"/>
</dbReference>